<dbReference type="RefSeq" id="WP_425345468.1">
    <property type="nucleotide sequence ID" value="NZ_JBGUBD010000005.1"/>
</dbReference>
<evidence type="ECO:0000256" key="1">
    <source>
        <dbReference type="ARBA" id="ARBA00006295"/>
    </source>
</evidence>
<dbReference type="Pfam" id="PF02195">
    <property type="entry name" value="ParB_N"/>
    <property type="match status" value="1"/>
</dbReference>
<feature type="domain" description="ParB-like N-terminal" evidence="4">
    <location>
        <begin position="33"/>
        <end position="130"/>
    </location>
</feature>
<dbReference type="PANTHER" id="PTHR33375">
    <property type="entry name" value="CHROMOSOME-PARTITIONING PROTEIN PARB-RELATED"/>
    <property type="match status" value="1"/>
</dbReference>
<feature type="compositionally biased region" description="Basic residues" evidence="3">
    <location>
        <begin position="531"/>
        <end position="546"/>
    </location>
</feature>
<name>A0ABV4U6R5_9BACT</name>
<feature type="compositionally biased region" description="Basic residues" evidence="3">
    <location>
        <begin position="558"/>
        <end position="571"/>
    </location>
</feature>
<organism evidence="5 6">
    <name type="scientific">Natronomicrosphaera hydrolytica</name>
    <dbReference type="NCBI Taxonomy" id="3242702"/>
    <lineage>
        <taxon>Bacteria</taxon>
        <taxon>Pseudomonadati</taxon>
        <taxon>Planctomycetota</taxon>
        <taxon>Phycisphaerae</taxon>
        <taxon>Phycisphaerales</taxon>
        <taxon>Phycisphaeraceae</taxon>
        <taxon>Natronomicrosphaera</taxon>
    </lineage>
</organism>
<dbReference type="InterPro" id="IPR003115">
    <property type="entry name" value="ParB_N"/>
</dbReference>
<gene>
    <name evidence="5" type="ORF">ACERK3_09560</name>
</gene>
<accession>A0ABV4U6R5</accession>
<reference evidence="5 6" key="1">
    <citation type="submission" date="2024-08" db="EMBL/GenBank/DDBJ databases">
        <title>Whole-genome sequencing of halo(alkali)philic microorganisms from hypersaline lakes.</title>
        <authorList>
            <person name="Sorokin D.Y."/>
            <person name="Merkel A.Y."/>
            <person name="Messina E."/>
            <person name="Yakimov M."/>
        </authorList>
    </citation>
    <scope>NUCLEOTIDE SEQUENCE [LARGE SCALE GENOMIC DNA]</scope>
    <source>
        <strain evidence="5 6">AB-hyl4</strain>
    </source>
</reference>
<feature type="compositionally biased region" description="Low complexity" evidence="3">
    <location>
        <begin position="547"/>
        <end position="557"/>
    </location>
</feature>
<feature type="region of interest" description="Disordered" evidence="3">
    <location>
        <begin position="422"/>
        <end position="442"/>
    </location>
</feature>
<dbReference type="InterPro" id="IPR041468">
    <property type="entry name" value="HTH_ParB/Spo0J"/>
</dbReference>
<dbReference type="InterPro" id="IPR036086">
    <property type="entry name" value="ParB/Sulfiredoxin_sf"/>
</dbReference>
<evidence type="ECO:0000256" key="2">
    <source>
        <dbReference type="ARBA" id="ARBA00022829"/>
    </source>
</evidence>
<feature type="region of interest" description="Disordered" evidence="3">
    <location>
        <begin position="511"/>
        <end position="571"/>
    </location>
</feature>
<dbReference type="Gene3D" id="3.90.1530.30">
    <property type="match status" value="1"/>
</dbReference>
<sequence>MSTATAKPKRLRDGQRVNGQNIVAARTHGGSIEEVRIDAIKHHIDNHRHAALHSQVKLDALAASMGERGLLQPVLVCEVKSIGKKETYCLVYGHRRLAAAKQLGWETIRAEIAPAMSDRDVLLERAIENLHREDLNPMEQVTAVEQAVDSIGGDAKAVAKQLGVTVEFVRDRLHLAQGLGEKAKAAAYAGLLGLGHLRELVKIRDRQSQNDIVEGLTEPDWQGTEPRIPTVEAVRREVQVELNDLGKVPWRLDVDFAGKRPCRSCPSNTSSQPDLFGDEFTGHCTDRQCFAAKDKAARNLADAAADRLVKLKVDKVGKAEVKQVFDAMQAEGIETGSIDAAGIAPQVRSRVVIQRPPRRSSSKQKLTPLQKAIEQYGQKVRGWETKATTAIAKRAEQDTMAEIVVRLVIATKAWEGLPRTDTGYAAPHGHGSPTAPKPTKPLNKQTKLVIAAATIAMNPDAEWFSRLTELRVLAKLPTCNLNSWHMSGNLMNCGNVPALRALAGALRVEPKLPDPPDWETFKAKAEAKPKTPAKKTARKKAKRNTKKAAAAATPKQRAAAKKAPSKKKAAR</sequence>
<dbReference type="Proteomes" id="UP001575105">
    <property type="component" value="Unassembled WGS sequence"/>
</dbReference>
<dbReference type="PANTHER" id="PTHR33375:SF1">
    <property type="entry name" value="CHROMOSOME-PARTITIONING PROTEIN PARB-RELATED"/>
    <property type="match status" value="1"/>
</dbReference>
<dbReference type="InterPro" id="IPR050336">
    <property type="entry name" value="Chromosome_partition/occlusion"/>
</dbReference>
<keyword evidence="6" id="KW-1185">Reference proteome</keyword>
<keyword evidence="2" id="KW-0159">Chromosome partition</keyword>
<evidence type="ECO:0000259" key="4">
    <source>
        <dbReference type="SMART" id="SM00470"/>
    </source>
</evidence>
<dbReference type="SMART" id="SM00470">
    <property type="entry name" value="ParB"/>
    <property type="match status" value="1"/>
</dbReference>
<evidence type="ECO:0000313" key="5">
    <source>
        <dbReference type="EMBL" id="MFA9478542.1"/>
    </source>
</evidence>
<dbReference type="NCBIfam" id="TIGR00180">
    <property type="entry name" value="parB_part"/>
    <property type="match status" value="1"/>
</dbReference>
<comment type="similarity">
    <text evidence="1">Belongs to the ParB family.</text>
</comment>
<dbReference type="SUPFAM" id="SSF109709">
    <property type="entry name" value="KorB DNA-binding domain-like"/>
    <property type="match status" value="1"/>
</dbReference>
<evidence type="ECO:0000256" key="3">
    <source>
        <dbReference type="SAM" id="MobiDB-lite"/>
    </source>
</evidence>
<dbReference type="Gene3D" id="1.10.10.2830">
    <property type="match status" value="1"/>
</dbReference>
<dbReference type="EMBL" id="JBGUBD010000005">
    <property type="protein sequence ID" value="MFA9478542.1"/>
    <property type="molecule type" value="Genomic_DNA"/>
</dbReference>
<dbReference type="SUPFAM" id="SSF110849">
    <property type="entry name" value="ParB/Sulfiredoxin"/>
    <property type="match status" value="1"/>
</dbReference>
<feature type="compositionally biased region" description="Basic and acidic residues" evidence="3">
    <location>
        <begin position="511"/>
        <end position="529"/>
    </location>
</feature>
<evidence type="ECO:0000313" key="6">
    <source>
        <dbReference type="Proteomes" id="UP001575105"/>
    </source>
</evidence>
<dbReference type="InterPro" id="IPR004437">
    <property type="entry name" value="ParB/RepB/Spo0J"/>
</dbReference>
<comment type="caution">
    <text evidence="5">The sequence shown here is derived from an EMBL/GenBank/DDBJ whole genome shotgun (WGS) entry which is preliminary data.</text>
</comment>
<protein>
    <submittedName>
        <fullName evidence="5">ParB/RepB/Spo0J family partition protein</fullName>
    </submittedName>
</protein>
<dbReference type="Pfam" id="PF17762">
    <property type="entry name" value="HTH_ParB"/>
    <property type="match status" value="1"/>
</dbReference>
<proteinExistence type="inferred from homology"/>